<proteinExistence type="predicted"/>
<sequence>MVEDGDLVAIFHSIHRVMKAEKILKAQRADILLIPVPRKLSSDCGLAIRIAADGFEAVWRLLVEAGLRPQELYRSCGDDFVSLELPE</sequence>
<dbReference type="InterPro" id="IPR021778">
    <property type="entry name" value="Se/S_carrier-like"/>
</dbReference>
<keyword evidence="3" id="KW-1185">Reference proteome</keyword>
<dbReference type="RefSeq" id="WP_148896884.1">
    <property type="nucleotide sequence ID" value="NZ_VNIB01000015.1"/>
</dbReference>
<comment type="caution">
    <text evidence="2">The sequence shown here is derived from an EMBL/GenBank/DDBJ whole genome shotgun (WGS) entry which is preliminary data.</text>
</comment>
<gene>
    <name evidence="2" type="ORF">EDC39_11515</name>
</gene>
<dbReference type="EMBL" id="VNIB01000015">
    <property type="protein sequence ID" value="TYO96069.1"/>
    <property type="molecule type" value="Genomic_DNA"/>
</dbReference>
<feature type="domain" description="Putative Se/S carrier protein-like" evidence="1">
    <location>
        <begin position="7"/>
        <end position="74"/>
    </location>
</feature>
<dbReference type="AlphaFoldDB" id="A0A5D3WIJ5"/>
<dbReference type="Pfam" id="PF11823">
    <property type="entry name" value="Se_S_carrier"/>
    <property type="match status" value="1"/>
</dbReference>
<dbReference type="Proteomes" id="UP000324159">
    <property type="component" value="Unassembled WGS sequence"/>
</dbReference>
<evidence type="ECO:0000313" key="2">
    <source>
        <dbReference type="EMBL" id="TYO96069.1"/>
    </source>
</evidence>
<evidence type="ECO:0000259" key="1">
    <source>
        <dbReference type="Pfam" id="PF11823"/>
    </source>
</evidence>
<organism evidence="2 3">
    <name type="scientific">Geothermobacter ehrlichii</name>
    <dbReference type="NCBI Taxonomy" id="213224"/>
    <lineage>
        <taxon>Bacteria</taxon>
        <taxon>Pseudomonadati</taxon>
        <taxon>Thermodesulfobacteriota</taxon>
        <taxon>Desulfuromonadia</taxon>
        <taxon>Desulfuromonadales</taxon>
        <taxon>Geothermobacteraceae</taxon>
        <taxon>Geothermobacter</taxon>
    </lineage>
</organism>
<dbReference type="OrthoDB" id="9811492at2"/>
<reference evidence="2 3" key="1">
    <citation type="submission" date="2019-07" db="EMBL/GenBank/DDBJ databases">
        <title>Genomic Encyclopedia of Type Strains, Phase IV (KMG-IV): sequencing the most valuable type-strain genomes for metagenomic binning, comparative biology and taxonomic classification.</title>
        <authorList>
            <person name="Goeker M."/>
        </authorList>
    </citation>
    <scope>NUCLEOTIDE SEQUENCE [LARGE SCALE GENOMIC DNA]</scope>
    <source>
        <strain evidence="2 3">SS015</strain>
    </source>
</reference>
<name>A0A5D3WIJ5_9BACT</name>
<evidence type="ECO:0000313" key="3">
    <source>
        <dbReference type="Proteomes" id="UP000324159"/>
    </source>
</evidence>
<accession>A0A5D3WIJ5</accession>
<protein>
    <submittedName>
        <fullName evidence="2">Uncharacterized protein DUF3343</fullName>
    </submittedName>
</protein>